<dbReference type="EMBL" id="NMUH01008053">
    <property type="protein sequence ID" value="MQM18237.1"/>
    <property type="molecule type" value="Genomic_DNA"/>
</dbReference>
<comment type="caution">
    <text evidence="2">The sequence shown here is derived from an EMBL/GenBank/DDBJ whole genome shotgun (WGS) entry which is preliminary data.</text>
</comment>
<dbReference type="OrthoDB" id="1917254at2759"/>
<evidence type="ECO:0000313" key="2">
    <source>
        <dbReference type="EMBL" id="MQM18237.1"/>
    </source>
</evidence>
<evidence type="ECO:0000313" key="3">
    <source>
        <dbReference type="Proteomes" id="UP000652761"/>
    </source>
</evidence>
<gene>
    <name evidence="2" type="ORF">Taro_051226</name>
</gene>
<keyword evidence="3" id="KW-1185">Reference proteome</keyword>
<accession>A0A843XGH1</accession>
<evidence type="ECO:0000256" key="1">
    <source>
        <dbReference type="SAM" id="SignalP"/>
    </source>
</evidence>
<dbReference type="PANTHER" id="PTHR33384">
    <property type="entry name" value="EXPRESSED PROTEIN"/>
    <property type="match status" value="1"/>
</dbReference>
<feature type="signal peptide" evidence="1">
    <location>
        <begin position="1"/>
        <end position="16"/>
    </location>
</feature>
<organism evidence="2 3">
    <name type="scientific">Colocasia esculenta</name>
    <name type="common">Wild taro</name>
    <name type="synonym">Arum esculentum</name>
    <dbReference type="NCBI Taxonomy" id="4460"/>
    <lineage>
        <taxon>Eukaryota</taxon>
        <taxon>Viridiplantae</taxon>
        <taxon>Streptophyta</taxon>
        <taxon>Embryophyta</taxon>
        <taxon>Tracheophyta</taxon>
        <taxon>Spermatophyta</taxon>
        <taxon>Magnoliopsida</taxon>
        <taxon>Liliopsida</taxon>
        <taxon>Araceae</taxon>
        <taxon>Aroideae</taxon>
        <taxon>Colocasieae</taxon>
        <taxon>Colocasia</taxon>
    </lineage>
</organism>
<name>A0A843XGH1_COLES</name>
<protein>
    <submittedName>
        <fullName evidence="2">Uncharacterized protein</fullName>
    </submittedName>
</protein>
<dbReference type="PANTHER" id="PTHR33384:SF27">
    <property type="entry name" value="OS05G0102500 PROTEIN"/>
    <property type="match status" value="1"/>
</dbReference>
<dbReference type="Proteomes" id="UP000652761">
    <property type="component" value="Unassembled WGS sequence"/>
</dbReference>
<feature type="chain" id="PRO_5032427560" evidence="1">
    <location>
        <begin position="17"/>
        <end position="244"/>
    </location>
</feature>
<reference evidence="2" key="1">
    <citation type="submission" date="2017-07" db="EMBL/GenBank/DDBJ databases">
        <title>Taro Niue Genome Assembly and Annotation.</title>
        <authorList>
            <person name="Atibalentja N."/>
            <person name="Keating K."/>
            <person name="Fields C.J."/>
        </authorList>
    </citation>
    <scope>NUCLEOTIDE SEQUENCE</scope>
    <source>
        <strain evidence="2">Niue_2</strain>
        <tissue evidence="2">Leaf</tissue>
    </source>
</reference>
<dbReference type="AlphaFoldDB" id="A0A843XGH1"/>
<proteinExistence type="predicted"/>
<sequence length="244" mass="26604">MYAAVVFVYFAFTVWSMETIKMEYCPASFSAIGQLYPERISDNRSGIWHMFNRSVHRSEVVCPEPRRISRAPFISDGCNRLFSKTKSVLPTHGGENLGILDIILCRDDPEGEYDSSNQMGFFCGSPPVRTSNPLIHDAEFEKETAVEASLGYSLRGNLTLARIEKAAPASSPLRNSHGLEASVSRVERAAQEPLGKFHGGKPLVVKMERASPSCGSSVGGKPKVRIEGFTSGNSDSNCVVPALA</sequence>
<keyword evidence="1" id="KW-0732">Signal</keyword>